<name>A0ABV0T764_9TELE</name>
<dbReference type="InterPro" id="IPR043460">
    <property type="entry name" value="MEDAG/TEX26"/>
</dbReference>
<dbReference type="PANTHER" id="PTHR33769">
    <property type="entry name" value="TESTIS-EXPRESSED PROTEIN 26 ISOFORM X3"/>
    <property type="match status" value="1"/>
</dbReference>
<sequence>MTAKECKQWRNAYETSHRRKFVFRPHSAPVLTSFEDSYSPQGPLGSTVYNEEYHWKPTCKADKICTGTASGHQRNNPHLCQSFFVWWLQRNAPHYSVVFPWKGLPSDREICKALGAQYHSTYTCDFQASSQGRDDNNKRDEKLAPLCNGFRNRHLFLLTNISQFSSTDWRAVCRGI</sequence>
<proteinExistence type="predicted"/>
<accession>A0ABV0T764</accession>
<comment type="caution">
    <text evidence="1">The sequence shown here is derived from an EMBL/GenBank/DDBJ whole genome shotgun (WGS) entry which is preliminary data.</text>
</comment>
<dbReference type="EMBL" id="JAHRIQ010023522">
    <property type="protein sequence ID" value="MEQ2228147.1"/>
    <property type="molecule type" value="Genomic_DNA"/>
</dbReference>
<dbReference type="Proteomes" id="UP001482620">
    <property type="component" value="Unassembled WGS sequence"/>
</dbReference>
<evidence type="ECO:0000313" key="2">
    <source>
        <dbReference type="Proteomes" id="UP001482620"/>
    </source>
</evidence>
<protein>
    <submittedName>
        <fullName evidence="1">Uncharacterized protein</fullName>
    </submittedName>
</protein>
<reference evidence="1 2" key="1">
    <citation type="submission" date="2021-06" db="EMBL/GenBank/DDBJ databases">
        <authorList>
            <person name="Palmer J.M."/>
        </authorList>
    </citation>
    <scope>NUCLEOTIDE SEQUENCE [LARGE SCALE GENOMIC DNA]</scope>
    <source>
        <strain evidence="2">if_2019</strain>
        <tissue evidence="1">Muscle</tissue>
    </source>
</reference>
<dbReference type="PANTHER" id="PTHR33769:SF1">
    <property type="entry name" value="TESTIS-EXPRESSED PROTEIN 26"/>
    <property type="match status" value="1"/>
</dbReference>
<gene>
    <name evidence="1" type="ORF">ILYODFUR_005884</name>
</gene>
<keyword evidence="2" id="KW-1185">Reference proteome</keyword>
<feature type="non-terminal residue" evidence="1">
    <location>
        <position position="176"/>
    </location>
</feature>
<evidence type="ECO:0000313" key="1">
    <source>
        <dbReference type="EMBL" id="MEQ2228147.1"/>
    </source>
</evidence>
<organism evidence="1 2">
    <name type="scientific">Ilyodon furcidens</name>
    <name type="common">goldbreast splitfin</name>
    <dbReference type="NCBI Taxonomy" id="33524"/>
    <lineage>
        <taxon>Eukaryota</taxon>
        <taxon>Metazoa</taxon>
        <taxon>Chordata</taxon>
        <taxon>Craniata</taxon>
        <taxon>Vertebrata</taxon>
        <taxon>Euteleostomi</taxon>
        <taxon>Actinopterygii</taxon>
        <taxon>Neopterygii</taxon>
        <taxon>Teleostei</taxon>
        <taxon>Neoteleostei</taxon>
        <taxon>Acanthomorphata</taxon>
        <taxon>Ovalentaria</taxon>
        <taxon>Atherinomorphae</taxon>
        <taxon>Cyprinodontiformes</taxon>
        <taxon>Goodeidae</taxon>
        <taxon>Ilyodon</taxon>
    </lineage>
</organism>